<dbReference type="Gene3D" id="3.40.630.30">
    <property type="match status" value="1"/>
</dbReference>
<dbReference type="InterPro" id="IPR016181">
    <property type="entry name" value="Acyl_CoA_acyltransferase"/>
</dbReference>
<feature type="domain" description="N-acetyltransferase" evidence="1">
    <location>
        <begin position="144"/>
        <end position="293"/>
    </location>
</feature>
<dbReference type="EMBL" id="SZZH01000003">
    <property type="protein sequence ID" value="TKV58813.1"/>
    <property type="molecule type" value="Genomic_DNA"/>
</dbReference>
<keyword evidence="2" id="KW-0808">Transferase</keyword>
<dbReference type="Proteomes" id="UP000306985">
    <property type="component" value="Unassembled WGS sequence"/>
</dbReference>
<name>A0A4U6QF53_9ACTN</name>
<keyword evidence="3" id="KW-1185">Reference proteome</keyword>
<dbReference type="InterPro" id="IPR000182">
    <property type="entry name" value="GNAT_dom"/>
</dbReference>
<evidence type="ECO:0000313" key="2">
    <source>
        <dbReference type="EMBL" id="TKV58813.1"/>
    </source>
</evidence>
<dbReference type="InterPro" id="IPR013653">
    <property type="entry name" value="GCN5-like_dom"/>
</dbReference>
<proteinExistence type="predicted"/>
<reference evidence="2 3" key="1">
    <citation type="submission" date="2019-05" db="EMBL/GenBank/DDBJ databases">
        <title>Nakamurella sp. N5BH11, whole genome shotgun sequence.</title>
        <authorList>
            <person name="Tuo L."/>
        </authorList>
    </citation>
    <scope>NUCLEOTIDE SEQUENCE [LARGE SCALE GENOMIC DNA]</scope>
    <source>
        <strain evidence="2 3">N5BH11</strain>
    </source>
</reference>
<dbReference type="CDD" id="cd04301">
    <property type="entry name" value="NAT_SF"/>
    <property type="match status" value="1"/>
</dbReference>
<dbReference type="SUPFAM" id="SSF55729">
    <property type="entry name" value="Acyl-CoA N-acyltransferases (Nat)"/>
    <property type="match status" value="1"/>
</dbReference>
<dbReference type="RefSeq" id="WP_137450473.1">
    <property type="nucleotide sequence ID" value="NZ_SZZH01000003.1"/>
</dbReference>
<dbReference type="PROSITE" id="PS51186">
    <property type="entry name" value="GNAT"/>
    <property type="match status" value="1"/>
</dbReference>
<dbReference type="Pfam" id="PF08445">
    <property type="entry name" value="FR47"/>
    <property type="match status" value="1"/>
</dbReference>
<sequence>MSPRPDPAHRVSETSDAAEFLRSAAPLLAAHPYPANVLATVAGTRATQAAGTGDARWWTVRDATGAVVGAAGQTGARQVLLSPMPPAAAAALAAAIDSSARRRVHGPPDVAAAYAAAIPGIRPRTVRVEIVRVLDELRRPAVPGSARRETNADLPVLVDWMAASADEMGTAGPGAGRAEAAAGVEQRRARTGFLLWTVDGRPRSVAGWARSGAVARIGPVYTPPAERRHGYGSAVTAALADDLRTDGATVMLLADEANATSNHIYAELGFAAVDRLALLDLVDTSGVSGHPGTD</sequence>
<dbReference type="GO" id="GO:0016747">
    <property type="term" value="F:acyltransferase activity, transferring groups other than amino-acyl groups"/>
    <property type="evidence" value="ECO:0007669"/>
    <property type="project" value="InterPro"/>
</dbReference>
<dbReference type="AlphaFoldDB" id="A0A4U6QF53"/>
<organism evidence="2 3">
    <name type="scientific">Nakamurella flava</name>
    <dbReference type="NCBI Taxonomy" id="2576308"/>
    <lineage>
        <taxon>Bacteria</taxon>
        <taxon>Bacillati</taxon>
        <taxon>Actinomycetota</taxon>
        <taxon>Actinomycetes</taxon>
        <taxon>Nakamurellales</taxon>
        <taxon>Nakamurellaceae</taxon>
        <taxon>Nakamurella</taxon>
    </lineage>
</organism>
<gene>
    <name evidence="2" type="ORF">FDO65_15015</name>
</gene>
<dbReference type="OrthoDB" id="3174529at2"/>
<evidence type="ECO:0000259" key="1">
    <source>
        <dbReference type="PROSITE" id="PS51186"/>
    </source>
</evidence>
<evidence type="ECO:0000313" key="3">
    <source>
        <dbReference type="Proteomes" id="UP000306985"/>
    </source>
</evidence>
<protein>
    <submittedName>
        <fullName evidence="2">GNAT family N-acetyltransferase</fullName>
    </submittedName>
</protein>
<comment type="caution">
    <text evidence="2">The sequence shown here is derived from an EMBL/GenBank/DDBJ whole genome shotgun (WGS) entry which is preliminary data.</text>
</comment>
<accession>A0A4U6QF53</accession>